<evidence type="ECO:0000313" key="3">
    <source>
        <dbReference type="Proteomes" id="UP000069205"/>
    </source>
</evidence>
<dbReference type="InterPro" id="IPR005302">
    <property type="entry name" value="MoCF_Sase_C"/>
</dbReference>
<keyword evidence="3" id="KW-1185">Reference proteome</keyword>
<dbReference type="RefSeq" id="WP_053378841.1">
    <property type="nucleotide sequence ID" value="NZ_CP011801.1"/>
</dbReference>
<dbReference type="KEGG" id="nmv:NITMOv2_1080"/>
<dbReference type="PANTHER" id="PTHR30212:SF2">
    <property type="entry name" value="PROTEIN YIIM"/>
    <property type="match status" value="1"/>
</dbReference>
<reference evidence="2 3" key="1">
    <citation type="journal article" date="2015" name="Proc. Natl. Acad. Sci. U.S.A.">
        <title>Expanded metabolic versatility of ubiquitous nitrite-oxidizing bacteria from the genus Nitrospira.</title>
        <authorList>
            <person name="Koch H."/>
            <person name="Lucker S."/>
            <person name="Albertsen M."/>
            <person name="Kitzinger K."/>
            <person name="Herbold C."/>
            <person name="Spieck E."/>
            <person name="Nielsen P.H."/>
            <person name="Wagner M."/>
            <person name="Daims H."/>
        </authorList>
    </citation>
    <scope>NUCLEOTIDE SEQUENCE [LARGE SCALE GENOMIC DNA]</scope>
    <source>
        <strain evidence="2 3">NSP M-1</strain>
    </source>
</reference>
<organism evidence="2 3">
    <name type="scientific">Nitrospira moscoviensis</name>
    <dbReference type="NCBI Taxonomy" id="42253"/>
    <lineage>
        <taxon>Bacteria</taxon>
        <taxon>Pseudomonadati</taxon>
        <taxon>Nitrospirota</taxon>
        <taxon>Nitrospiria</taxon>
        <taxon>Nitrospirales</taxon>
        <taxon>Nitrospiraceae</taxon>
        <taxon>Nitrospira</taxon>
    </lineage>
</organism>
<dbReference type="GO" id="GO:0030151">
    <property type="term" value="F:molybdenum ion binding"/>
    <property type="evidence" value="ECO:0007669"/>
    <property type="project" value="InterPro"/>
</dbReference>
<dbReference type="Proteomes" id="UP000069205">
    <property type="component" value="Chromosome"/>
</dbReference>
<dbReference type="PATRIC" id="fig|42253.5.peg.1064"/>
<dbReference type="EMBL" id="CP011801">
    <property type="protein sequence ID" value="ALA57511.1"/>
    <property type="molecule type" value="Genomic_DNA"/>
</dbReference>
<dbReference type="InterPro" id="IPR052353">
    <property type="entry name" value="Benzoxazolinone_Detox_Enz"/>
</dbReference>
<evidence type="ECO:0000313" key="2">
    <source>
        <dbReference type="EMBL" id="ALA57511.1"/>
    </source>
</evidence>
<dbReference type="InterPro" id="IPR011037">
    <property type="entry name" value="Pyrv_Knase-like_insert_dom_sf"/>
</dbReference>
<dbReference type="STRING" id="42253.NITMOv2_1080"/>
<dbReference type="Gene3D" id="2.40.33.20">
    <property type="entry name" value="PK beta-barrel domain-like"/>
    <property type="match status" value="1"/>
</dbReference>
<proteinExistence type="predicted"/>
<dbReference type="SUPFAM" id="SSF50800">
    <property type="entry name" value="PK beta-barrel domain-like"/>
    <property type="match status" value="1"/>
</dbReference>
<name>A0A0K2G966_NITMO</name>
<dbReference type="OrthoDB" id="9786134at2"/>
<dbReference type="PANTHER" id="PTHR30212">
    <property type="entry name" value="PROTEIN YIIM"/>
    <property type="match status" value="1"/>
</dbReference>
<sequence length="161" mass="17889">MIHHRPPYPHVHQINISDGGVPKFPVLEAKITQHGLDGDRQRNLKVHGGLERAVCLFSLELIEHLQDEGHSIDAGSSGENLTLAGLDWGLMRPGVRLTVGPDIELEVTSYTAPCSHNARWFRDEDYSRISQKKNPGWSRVYAKVLRGGLVRPGDEVSIVKA</sequence>
<dbReference type="Pfam" id="PF03473">
    <property type="entry name" value="MOSC"/>
    <property type="match status" value="1"/>
</dbReference>
<accession>A0A0K2G966</accession>
<dbReference type="GO" id="GO:0030170">
    <property type="term" value="F:pyridoxal phosphate binding"/>
    <property type="evidence" value="ECO:0007669"/>
    <property type="project" value="InterPro"/>
</dbReference>
<evidence type="ECO:0000259" key="1">
    <source>
        <dbReference type="PROSITE" id="PS51340"/>
    </source>
</evidence>
<dbReference type="GO" id="GO:0003824">
    <property type="term" value="F:catalytic activity"/>
    <property type="evidence" value="ECO:0007669"/>
    <property type="project" value="InterPro"/>
</dbReference>
<dbReference type="AlphaFoldDB" id="A0A0K2G966"/>
<feature type="domain" description="MOSC" evidence="1">
    <location>
        <begin position="19"/>
        <end position="159"/>
    </location>
</feature>
<dbReference type="PROSITE" id="PS51340">
    <property type="entry name" value="MOSC"/>
    <property type="match status" value="1"/>
</dbReference>
<protein>
    <recommendedName>
        <fullName evidence="1">MOSC domain-containing protein</fullName>
    </recommendedName>
</protein>
<gene>
    <name evidence="2" type="ORF">NITMOv2_1080</name>
</gene>